<evidence type="ECO:0000256" key="1">
    <source>
        <dbReference type="ARBA" id="ARBA00022723"/>
    </source>
</evidence>
<gene>
    <name evidence="5" type="ORF">METZ01_LOCUS422747</name>
</gene>
<reference evidence="5" key="1">
    <citation type="submission" date="2018-05" db="EMBL/GenBank/DDBJ databases">
        <authorList>
            <person name="Lanie J.A."/>
            <person name="Ng W.-L."/>
            <person name="Kazmierczak K.M."/>
            <person name="Andrzejewski T.M."/>
            <person name="Davidsen T.M."/>
            <person name="Wayne K.J."/>
            <person name="Tettelin H."/>
            <person name="Glass J.I."/>
            <person name="Rusch D."/>
            <person name="Podicherti R."/>
            <person name="Tsui H.-C.T."/>
            <person name="Winkler M.E."/>
        </authorList>
    </citation>
    <scope>NUCLEOTIDE SEQUENCE</scope>
</reference>
<protein>
    <recommendedName>
        <fullName evidence="6">Inositol monophosphatase</fullName>
    </recommendedName>
</protein>
<feature type="compositionally biased region" description="Basic and acidic residues" evidence="4">
    <location>
        <begin position="85"/>
        <end position="94"/>
    </location>
</feature>
<dbReference type="InterPro" id="IPR020583">
    <property type="entry name" value="Inositol_monoP_metal-BS"/>
</dbReference>
<dbReference type="PROSITE" id="PS00629">
    <property type="entry name" value="IMP_1"/>
    <property type="match status" value="1"/>
</dbReference>
<keyword evidence="1" id="KW-0479">Metal-binding</keyword>
<accession>A0A382XFY4</accession>
<proteinExistence type="predicted"/>
<keyword evidence="2" id="KW-0378">Hydrolase</keyword>
<evidence type="ECO:0000313" key="5">
    <source>
        <dbReference type="EMBL" id="SVD69893.1"/>
    </source>
</evidence>
<evidence type="ECO:0000256" key="2">
    <source>
        <dbReference type="ARBA" id="ARBA00022801"/>
    </source>
</evidence>
<feature type="non-terminal residue" evidence="5">
    <location>
        <position position="147"/>
    </location>
</feature>
<dbReference type="AlphaFoldDB" id="A0A382XFY4"/>
<dbReference type="GO" id="GO:0008934">
    <property type="term" value="F:inositol monophosphate 1-phosphatase activity"/>
    <property type="evidence" value="ECO:0007669"/>
    <property type="project" value="TreeGrafter"/>
</dbReference>
<dbReference type="PRINTS" id="PR00377">
    <property type="entry name" value="IMPHPHTASES"/>
</dbReference>
<dbReference type="GO" id="GO:0006020">
    <property type="term" value="P:inositol metabolic process"/>
    <property type="evidence" value="ECO:0007669"/>
    <property type="project" value="TreeGrafter"/>
</dbReference>
<evidence type="ECO:0008006" key="6">
    <source>
        <dbReference type="Google" id="ProtNLM"/>
    </source>
</evidence>
<dbReference type="EMBL" id="UINC01167400">
    <property type="protein sequence ID" value="SVD69893.1"/>
    <property type="molecule type" value="Genomic_DNA"/>
</dbReference>
<dbReference type="GO" id="GO:0046872">
    <property type="term" value="F:metal ion binding"/>
    <property type="evidence" value="ECO:0007669"/>
    <property type="project" value="UniProtKB-KW"/>
</dbReference>
<dbReference type="Pfam" id="PF00459">
    <property type="entry name" value="Inositol_P"/>
    <property type="match status" value="1"/>
</dbReference>
<dbReference type="PANTHER" id="PTHR20854">
    <property type="entry name" value="INOSITOL MONOPHOSPHATASE"/>
    <property type="match status" value="1"/>
</dbReference>
<name>A0A382XFY4_9ZZZZ</name>
<evidence type="ECO:0000256" key="3">
    <source>
        <dbReference type="ARBA" id="ARBA00022842"/>
    </source>
</evidence>
<dbReference type="SUPFAM" id="SSF56655">
    <property type="entry name" value="Carbohydrate phosphatase"/>
    <property type="match status" value="1"/>
</dbReference>
<organism evidence="5">
    <name type="scientific">marine metagenome</name>
    <dbReference type="NCBI Taxonomy" id="408172"/>
    <lineage>
        <taxon>unclassified sequences</taxon>
        <taxon>metagenomes</taxon>
        <taxon>ecological metagenomes</taxon>
    </lineage>
</organism>
<dbReference type="InterPro" id="IPR000760">
    <property type="entry name" value="Inositol_monophosphatase-like"/>
</dbReference>
<dbReference type="Gene3D" id="3.30.540.10">
    <property type="entry name" value="Fructose-1,6-Bisphosphatase, subunit A, domain 1"/>
    <property type="match status" value="1"/>
</dbReference>
<feature type="non-terminal residue" evidence="5">
    <location>
        <position position="1"/>
    </location>
</feature>
<keyword evidence="3" id="KW-0460">Magnesium</keyword>
<feature type="region of interest" description="Disordered" evidence="4">
    <location>
        <begin position="75"/>
        <end position="99"/>
    </location>
</feature>
<sequence>VNQPSKLFEDDVLACEIEAAAVEMAQGAGDILAAHFGRKISIEYKDKEERDPVTEVDKACQDYLVGEINRRFPDHSILGEEQSEEEAKKAKEDAGATDPPCGDFLWVLDPLDGTTNFLNGLPVYAVSVGVLHKGRPLAGALFIPWPK</sequence>
<dbReference type="PANTHER" id="PTHR20854:SF4">
    <property type="entry name" value="INOSITOL-1-MONOPHOSPHATASE-RELATED"/>
    <property type="match status" value="1"/>
</dbReference>
<evidence type="ECO:0000256" key="4">
    <source>
        <dbReference type="SAM" id="MobiDB-lite"/>
    </source>
</evidence>
<dbReference type="GO" id="GO:0007165">
    <property type="term" value="P:signal transduction"/>
    <property type="evidence" value="ECO:0007669"/>
    <property type="project" value="TreeGrafter"/>
</dbReference>